<sequence>MCTHLDSVMPDNEEKVLIHQDFWRHRRSCARCSGRNKVTSYAWKTTVCPLEHLVKRDIKDQPVGEDADALPIKEPSRKRRKIQEANDEERIAANFVKVTYEIDDDFDAAQAGKTGKSRTIWFYDFNKMEFKVEEIIVEEDDTIFEEIIISRI</sequence>
<comment type="caution">
    <text evidence="1">The sequence shown here is derived from an EMBL/GenBank/DDBJ whole genome shotgun (WGS) entry which is preliminary data.</text>
</comment>
<dbReference type="GeneID" id="19166313"/>
<keyword evidence="2" id="KW-1185">Reference proteome</keyword>
<accession>W9YIN0</accession>
<evidence type="ECO:0000313" key="2">
    <source>
        <dbReference type="Proteomes" id="UP000019478"/>
    </source>
</evidence>
<organism evidence="1 2">
    <name type="scientific">Capronia epimyces CBS 606.96</name>
    <dbReference type="NCBI Taxonomy" id="1182542"/>
    <lineage>
        <taxon>Eukaryota</taxon>
        <taxon>Fungi</taxon>
        <taxon>Dikarya</taxon>
        <taxon>Ascomycota</taxon>
        <taxon>Pezizomycotina</taxon>
        <taxon>Eurotiomycetes</taxon>
        <taxon>Chaetothyriomycetidae</taxon>
        <taxon>Chaetothyriales</taxon>
        <taxon>Herpotrichiellaceae</taxon>
        <taxon>Capronia</taxon>
    </lineage>
</organism>
<evidence type="ECO:0000313" key="1">
    <source>
        <dbReference type="EMBL" id="EXJ89116.1"/>
    </source>
</evidence>
<name>W9YIN0_9EURO</name>
<dbReference type="OrthoDB" id="4117293at2759"/>
<dbReference type="HOGENOM" id="CLU_144909_0_0_1"/>
<dbReference type="Proteomes" id="UP000019478">
    <property type="component" value="Unassembled WGS sequence"/>
</dbReference>
<dbReference type="EMBL" id="AMGY01000002">
    <property type="protein sequence ID" value="EXJ89116.1"/>
    <property type="molecule type" value="Genomic_DNA"/>
</dbReference>
<dbReference type="AlphaFoldDB" id="W9YIN0"/>
<dbReference type="RefSeq" id="XP_007730513.1">
    <property type="nucleotide sequence ID" value="XM_007732323.1"/>
</dbReference>
<proteinExistence type="predicted"/>
<reference evidence="1 2" key="1">
    <citation type="submission" date="2013-03" db="EMBL/GenBank/DDBJ databases">
        <title>The Genome Sequence of Capronia epimyces CBS 606.96.</title>
        <authorList>
            <consortium name="The Broad Institute Genomics Platform"/>
            <person name="Cuomo C."/>
            <person name="de Hoog S."/>
            <person name="Gorbushina A."/>
            <person name="Walker B."/>
            <person name="Young S.K."/>
            <person name="Zeng Q."/>
            <person name="Gargeya S."/>
            <person name="Fitzgerald M."/>
            <person name="Haas B."/>
            <person name="Abouelleil A."/>
            <person name="Allen A.W."/>
            <person name="Alvarado L."/>
            <person name="Arachchi H.M."/>
            <person name="Berlin A.M."/>
            <person name="Chapman S.B."/>
            <person name="Gainer-Dewar J."/>
            <person name="Goldberg J."/>
            <person name="Griggs A."/>
            <person name="Gujja S."/>
            <person name="Hansen M."/>
            <person name="Howarth C."/>
            <person name="Imamovic A."/>
            <person name="Ireland A."/>
            <person name="Larimer J."/>
            <person name="McCowan C."/>
            <person name="Murphy C."/>
            <person name="Pearson M."/>
            <person name="Poon T.W."/>
            <person name="Priest M."/>
            <person name="Roberts A."/>
            <person name="Saif S."/>
            <person name="Shea T."/>
            <person name="Sisk P."/>
            <person name="Sykes S."/>
            <person name="Wortman J."/>
            <person name="Nusbaum C."/>
            <person name="Birren B."/>
        </authorList>
    </citation>
    <scope>NUCLEOTIDE SEQUENCE [LARGE SCALE GENOMIC DNA]</scope>
    <source>
        <strain evidence="1 2">CBS 606.96</strain>
    </source>
</reference>
<gene>
    <name evidence="1" type="ORF">A1O3_02180</name>
</gene>
<protein>
    <submittedName>
        <fullName evidence="1">Uncharacterized protein</fullName>
    </submittedName>
</protein>